<evidence type="ECO:0000313" key="1">
    <source>
        <dbReference type="EMBL" id="RAG82704.1"/>
    </source>
</evidence>
<name>A0A2X0ICK6_9ACTN</name>
<dbReference type="Proteomes" id="UP000248889">
    <property type="component" value="Unassembled WGS sequence"/>
</dbReference>
<protein>
    <submittedName>
        <fullName evidence="1">Uncharacterized protein</fullName>
    </submittedName>
</protein>
<proteinExistence type="predicted"/>
<sequence>MAQALLGVQARLVQDQVGEVCAAGDDGDHAGADRAAGGGVGGADVSVEGDAVHQCRGGRGEHLVQGA</sequence>
<evidence type="ECO:0000313" key="2">
    <source>
        <dbReference type="Proteomes" id="UP000248889"/>
    </source>
</evidence>
<dbReference type="EMBL" id="QKYN01000108">
    <property type="protein sequence ID" value="RAG82704.1"/>
    <property type="molecule type" value="Genomic_DNA"/>
</dbReference>
<gene>
    <name evidence="1" type="ORF">DN069_26165</name>
</gene>
<keyword evidence="2" id="KW-1185">Reference proteome</keyword>
<reference evidence="1 2" key="1">
    <citation type="submission" date="2018-06" db="EMBL/GenBank/DDBJ databases">
        <title>Streptacidiphilus pinicola sp. nov., isolated from pine grove soil.</title>
        <authorList>
            <person name="Roh S.G."/>
            <person name="Park S."/>
            <person name="Kim M.-K."/>
            <person name="Yun B.-R."/>
            <person name="Park J."/>
            <person name="Kim M.J."/>
            <person name="Kim Y.S."/>
            <person name="Kim S.B."/>
        </authorList>
    </citation>
    <scope>NUCLEOTIDE SEQUENCE [LARGE SCALE GENOMIC DNA]</scope>
    <source>
        <strain evidence="1 2">MMS16-CNU450</strain>
    </source>
</reference>
<accession>A0A2X0ICK6</accession>
<organism evidence="1 2">
    <name type="scientific">Streptacidiphilus pinicola</name>
    <dbReference type="NCBI Taxonomy" id="2219663"/>
    <lineage>
        <taxon>Bacteria</taxon>
        <taxon>Bacillati</taxon>
        <taxon>Actinomycetota</taxon>
        <taxon>Actinomycetes</taxon>
        <taxon>Kitasatosporales</taxon>
        <taxon>Streptomycetaceae</taxon>
        <taxon>Streptacidiphilus</taxon>
    </lineage>
</organism>
<comment type="caution">
    <text evidence="1">The sequence shown here is derived from an EMBL/GenBank/DDBJ whole genome shotgun (WGS) entry which is preliminary data.</text>
</comment>
<dbReference type="AlphaFoldDB" id="A0A2X0ICK6"/>